<dbReference type="Proteomes" id="UP000613740">
    <property type="component" value="Unassembled WGS sequence"/>
</dbReference>
<feature type="region of interest" description="Disordered" evidence="1">
    <location>
        <begin position="43"/>
        <end position="98"/>
    </location>
</feature>
<sequence>MDAIKETAQKIGHRVEEAMTGAQHSAQHHTTPVTYLLPYRGNKQQTGDQLKEATMGGQHGTESAATKAHHSMQEATQSTGHRADETAEKAKHGLGIHG</sequence>
<evidence type="ECO:0000313" key="2">
    <source>
        <dbReference type="EMBL" id="KAG2454345.1"/>
    </source>
</evidence>
<proteinExistence type="predicted"/>
<reference evidence="2" key="1">
    <citation type="journal article" date="2020" name="bioRxiv">
        <title>Comparative genomics of Chlamydomonas.</title>
        <authorList>
            <person name="Craig R.J."/>
            <person name="Hasan A.R."/>
            <person name="Ness R.W."/>
            <person name="Keightley P.D."/>
        </authorList>
    </citation>
    <scope>NUCLEOTIDE SEQUENCE</scope>
    <source>
        <strain evidence="2">CCAP 11/173</strain>
    </source>
</reference>
<organism evidence="2 3">
    <name type="scientific">Chlamydomonas schloesseri</name>
    <dbReference type="NCBI Taxonomy" id="2026947"/>
    <lineage>
        <taxon>Eukaryota</taxon>
        <taxon>Viridiplantae</taxon>
        <taxon>Chlorophyta</taxon>
        <taxon>core chlorophytes</taxon>
        <taxon>Chlorophyceae</taxon>
        <taxon>CS clade</taxon>
        <taxon>Chlamydomonadales</taxon>
        <taxon>Chlamydomonadaceae</taxon>
        <taxon>Chlamydomonas</taxon>
    </lineage>
</organism>
<dbReference type="AlphaFoldDB" id="A0A835WV84"/>
<gene>
    <name evidence="2" type="ORF">HYH02_001370</name>
</gene>
<dbReference type="EMBL" id="JAEHOD010000002">
    <property type="protein sequence ID" value="KAG2454345.1"/>
    <property type="molecule type" value="Genomic_DNA"/>
</dbReference>
<evidence type="ECO:0000313" key="3">
    <source>
        <dbReference type="Proteomes" id="UP000613740"/>
    </source>
</evidence>
<protein>
    <submittedName>
        <fullName evidence="2">Uncharacterized protein</fullName>
    </submittedName>
</protein>
<accession>A0A835WV84</accession>
<name>A0A835WV84_9CHLO</name>
<feature type="compositionally biased region" description="Basic and acidic residues" evidence="1">
    <location>
        <begin position="81"/>
        <end position="91"/>
    </location>
</feature>
<evidence type="ECO:0000256" key="1">
    <source>
        <dbReference type="SAM" id="MobiDB-lite"/>
    </source>
</evidence>
<dbReference type="OrthoDB" id="530736at2759"/>
<keyword evidence="3" id="KW-1185">Reference proteome</keyword>
<comment type="caution">
    <text evidence="2">The sequence shown here is derived from an EMBL/GenBank/DDBJ whole genome shotgun (WGS) entry which is preliminary data.</text>
</comment>